<proteinExistence type="inferred from homology"/>
<keyword evidence="2" id="KW-0645">Protease</keyword>
<evidence type="ECO:0000256" key="2">
    <source>
        <dbReference type="ARBA" id="ARBA00022670"/>
    </source>
</evidence>
<feature type="domain" description="Ubiquitin-like protease family profile" evidence="5">
    <location>
        <begin position="123"/>
        <end position="241"/>
    </location>
</feature>
<dbReference type="PROSITE" id="PS50600">
    <property type="entry name" value="ULP_PROTEASE"/>
    <property type="match status" value="1"/>
</dbReference>
<feature type="compositionally biased region" description="Polar residues" evidence="4">
    <location>
        <begin position="1"/>
        <end position="11"/>
    </location>
</feature>
<sequence length="241" mass="26303">MPPDSDNSIQEEPSVVVDHIDQPAVKGNGVSRSSEKKVQPTPCPKGVKVPPPSSVMPSTATQQTRSRDAMGNKPKRSVSCQLHVGHGLPSVDSVQFHTLVLPNNLSSLVSRVVDRSVPFGGNVLIDEEDLAALKACRSTSEGKFLTNFTIEGYFDLIAKQGRLQGKKIEYLGWERFEKAVGRSPARDVLRGKAPPMQQDLLLVPCNPRGSQHWFLLALVPKKHQILVLDSLAGEFVKPTAK</sequence>
<comment type="caution">
    <text evidence="6">The sequence shown here is derived from an EMBL/GenBank/DDBJ whole genome shotgun (WGS) entry which is preliminary data.</text>
</comment>
<comment type="similarity">
    <text evidence="1">Belongs to the peptidase C48 family.</text>
</comment>
<gene>
    <name evidence="6" type="ORF">PEVE_00008342</name>
</gene>
<protein>
    <recommendedName>
        <fullName evidence="5">Ubiquitin-like protease family profile domain-containing protein</fullName>
    </recommendedName>
</protein>
<evidence type="ECO:0000256" key="4">
    <source>
        <dbReference type="SAM" id="MobiDB-lite"/>
    </source>
</evidence>
<reference evidence="6 7" key="1">
    <citation type="submission" date="2022-05" db="EMBL/GenBank/DDBJ databases">
        <authorList>
            <consortium name="Genoscope - CEA"/>
            <person name="William W."/>
        </authorList>
    </citation>
    <scope>NUCLEOTIDE SEQUENCE [LARGE SCALE GENOMIC DNA]</scope>
</reference>
<dbReference type="EMBL" id="CALNXI010000157">
    <property type="protein sequence ID" value="CAH3020727.1"/>
    <property type="molecule type" value="Genomic_DNA"/>
</dbReference>
<evidence type="ECO:0000313" key="6">
    <source>
        <dbReference type="EMBL" id="CAH3020727.1"/>
    </source>
</evidence>
<dbReference type="InterPro" id="IPR038765">
    <property type="entry name" value="Papain-like_cys_pep_sf"/>
</dbReference>
<evidence type="ECO:0000259" key="5">
    <source>
        <dbReference type="PROSITE" id="PS50600"/>
    </source>
</evidence>
<feature type="region of interest" description="Disordered" evidence="4">
    <location>
        <begin position="1"/>
        <end position="74"/>
    </location>
</feature>
<dbReference type="Gene3D" id="3.40.395.10">
    <property type="entry name" value="Adenoviral Proteinase, Chain A"/>
    <property type="match status" value="1"/>
</dbReference>
<evidence type="ECO:0000313" key="7">
    <source>
        <dbReference type="Proteomes" id="UP001159427"/>
    </source>
</evidence>
<dbReference type="InterPro" id="IPR003653">
    <property type="entry name" value="Peptidase_C48_C"/>
</dbReference>
<name>A0ABN8LUF2_9CNID</name>
<accession>A0ABN8LUF2</accession>
<keyword evidence="7" id="KW-1185">Reference proteome</keyword>
<organism evidence="6 7">
    <name type="scientific">Porites evermanni</name>
    <dbReference type="NCBI Taxonomy" id="104178"/>
    <lineage>
        <taxon>Eukaryota</taxon>
        <taxon>Metazoa</taxon>
        <taxon>Cnidaria</taxon>
        <taxon>Anthozoa</taxon>
        <taxon>Hexacorallia</taxon>
        <taxon>Scleractinia</taxon>
        <taxon>Fungiina</taxon>
        <taxon>Poritidae</taxon>
        <taxon>Porites</taxon>
    </lineage>
</organism>
<dbReference type="Proteomes" id="UP001159427">
    <property type="component" value="Unassembled WGS sequence"/>
</dbReference>
<evidence type="ECO:0000256" key="3">
    <source>
        <dbReference type="ARBA" id="ARBA00022801"/>
    </source>
</evidence>
<dbReference type="SUPFAM" id="SSF54001">
    <property type="entry name" value="Cysteine proteinases"/>
    <property type="match status" value="1"/>
</dbReference>
<keyword evidence="3" id="KW-0378">Hydrolase</keyword>
<evidence type="ECO:0000256" key="1">
    <source>
        <dbReference type="ARBA" id="ARBA00005234"/>
    </source>
</evidence>